<dbReference type="EMBL" id="HACG01039091">
    <property type="protein sequence ID" value="CEK85956.1"/>
    <property type="molecule type" value="Transcribed_RNA"/>
</dbReference>
<dbReference type="GO" id="GO:0007165">
    <property type="term" value="P:signal transduction"/>
    <property type="evidence" value="ECO:0007669"/>
    <property type="project" value="InterPro"/>
</dbReference>
<sequence>MGTSSSTVCSVKSQGSAIPMATTGSFITKPYLHSEIFESMLGGASLESQTLDDDFINNSQEHIDNDVNSYRVEDTNLKISPLSEEENADDKNETNKQTSNVNLETALKKLALSDHEMQAALKLTKEYPKLTKHMKLSTDCIISFKSPSLNSSISVLQKLEKIFNVSSPNERTIVGDFMSVLKFSSESYIKYVSLLRACDAKHFSDALLDCDNNQKAAILTTLCSIRTLWWNFTDSSVEFGAQLASDVRIIKELIQNLVSLTGADGNKLKDSFTFESAMGSLLNVGKLSSARQTFREMKLVDILANFLVYENQPKVTMLVLMVLALIIDENQTHLLTSHESVFDLMLQLAKRAWMSDNHRYDGFSVEELIQALSGLSRNDKVKKVLVQKGVLDLIPKILDAGSEVEQETSAHLLWELSFDPENRIKIPQDINMMKTVKDLSKQANKKIARSAQGVLLVIGMEKDEDKLKAKKKKKKKKSTLKESKESSGHVMISYNWSDQNKLIEIRDELRKHSYSTWMDIDNISGSTLQAMAEAVEQADVVLICMSEKYKESPNCRSEAEYAFSLQKPIIPLLMQSEYKADGWLGILLGTKIFYNFSGKYPFEKKIVELVKEIGVRGKLKAKVSQDSPDGPIVKVLNIPVGKTPDAHPSTPFNVLDWIEENKLTKFVNLQALSSEHLCFLKKLSLRAPEFYYSFMLDLMSGKKSSEDLTGLMVLTSALENIPR</sequence>
<dbReference type="InterPro" id="IPR011989">
    <property type="entry name" value="ARM-like"/>
</dbReference>
<dbReference type="InterPro" id="IPR000157">
    <property type="entry name" value="TIR_dom"/>
</dbReference>
<feature type="domain" description="TIR" evidence="1">
    <location>
        <begin position="490"/>
        <end position="604"/>
    </location>
</feature>
<dbReference type="PANTHER" id="PTHR46270">
    <property type="entry name" value="ARMADILLO-TYPE FOLD-RELATED"/>
    <property type="match status" value="1"/>
</dbReference>
<evidence type="ECO:0000259" key="1">
    <source>
        <dbReference type="Pfam" id="PF13676"/>
    </source>
</evidence>
<dbReference type="SUPFAM" id="SSF48371">
    <property type="entry name" value="ARM repeat"/>
    <property type="match status" value="1"/>
</dbReference>
<organism evidence="3">
    <name type="scientific">Arion vulgaris</name>
    <dbReference type="NCBI Taxonomy" id="1028688"/>
    <lineage>
        <taxon>Eukaryota</taxon>
        <taxon>Metazoa</taxon>
        <taxon>Spiralia</taxon>
        <taxon>Lophotrochozoa</taxon>
        <taxon>Mollusca</taxon>
        <taxon>Gastropoda</taxon>
        <taxon>Heterobranchia</taxon>
        <taxon>Euthyneura</taxon>
        <taxon>Panpulmonata</taxon>
        <taxon>Eupulmonata</taxon>
        <taxon>Stylommatophora</taxon>
        <taxon>Helicina</taxon>
        <taxon>Arionoidea</taxon>
        <taxon>Arionidae</taxon>
        <taxon>Arion</taxon>
    </lineage>
</organism>
<dbReference type="EMBL" id="HACG01039092">
    <property type="protein sequence ID" value="CEK85957.1"/>
    <property type="molecule type" value="Transcribed_RNA"/>
</dbReference>
<dbReference type="AlphaFoldDB" id="A0A0B7AZE4"/>
<accession>A0A0B7AZE4</accession>
<evidence type="ECO:0000313" key="3">
    <source>
        <dbReference type="EMBL" id="CEK85957.1"/>
    </source>
</evidence>
<name>A0A0B7AZE4_9EUPU</name>
<gene>
    <name evidence="3" type="primary">ORF151081</name>
    <name evidence="2" type="synonym">ORF151076</name>
</gene>
<proteinExistence type="predicted"/>
<dbReference type="InterPro" id="IPR035897">
    <property type="entry name" value="Toll_tir_struct_dom_sf"/>
</dbReference>
<reference evidence="3" key="1">
    <citation type="submission" date="2014-12" db="EMBL/GenBank/DDBJ databases">
        <title>Insight into the proteome of Arion vulgaris.</title>
        <authorList>
            <person name="Aradska J."/>
            <person name="Bulat T."/>
            <person name="Smidak R."/>
            <person name="Sarate P."/>
            <person name="Gangsoo J."/>
            <person name="Sialana F."/>
            <person name="Bilban M."/>
            <person name="Lubec G."/>
        </authorList>
    </citation>
    <scope>NUCLEOTIDE SEQUENCE</scope>
    <source>
        <tissue evidence="3">Skin</tissue>
    </source>
</reference>
<protein>
    <recommendedName>
        <fullName evidence="1">TIR domain-containing protein</fullName>
    </recommendedName>
</protein>
<dbReference type="Gene3D" id="3.40.50.10140">
    <property type="entry name" value="Toll/interleukin-1 receptor homology (TIR) domain"/>
    <property type="match status" value="1"/>
</dbReference>
<dbReference type="PANTHER" id="PTHR46270:SF2">
    <property type="entry name" value="TIR DOMAIN-CONTAINING PROTEIN"/>
    <property type="match status" value="1"/>
</dbReference>
<dbReference type="Pfam" id="PF13676">
    <property type="entry name" value="TIR_2"/>
    <property type="match status" value="1"/>
</dbReference>
<dbReference type="Gene3D" id="1.25.10.10">
    <property type="entry name" value="Leucine-rich Repeat Variant"/>
    <property type="match status" value="1"/>
</dbReference>
<dbReference type="InterPro" id="IPR016024">
    <property type="entry name" value="ARM-type_fold"/>
</dbReference>
<dbReference type="SUPFAM" id="SSF52200">
    <property type="entry name" value="Toll/Interleukin receptor TIR domain"/>
    <property type="match status" value="1"/>
</dbReference>
<evidence type="ECO:0000313" key="2">
    <source>
        <dbReference type="EMBL" id="CEK85956.1"/>
    </source>
</evidence>